<sequence>MKEPINQASSEPIAIVGIGCKFPGGAHGPEKFWDMLLAGTDAITEIPEERWSMSSFYGADRSRTGRSHAKWGGFIEGLDRFDAAFFGVSPREANHMDPQQRILMETSWEALEDAGIVPSKLAGSRTGVYIGGFCMDYQVLSFKESNLHEIGSHTATGVSLTMLAARLSYLYDLRGPSIALDTACSSSLVSVHLACQSIWSGDADLAIAGGVNAMIIADPFISESKAGMLSPTGRSKAFDDRADGYVRGEGAGLVVLKPYAQAVADGDRVYALIRGTAVNQDGHTPGITVPSKESQIALMRETFAKAGLAPSQASYMEAHGTGTPVGDPLEANAIGTVVSSGRAEDSKCWISSIKTNIGHTEAAAGIAGLIKTALVLKERVVPPHLHFLNANPDIDFNSLKLQVPTELQRLDDSSGKPLVAGVNSFGYGGTNAHAVLQAAPVETGREASEAEPAHELRLLPLTGKSEEAVREWAGRIRQYIENREEGIGESWLEDMLHTAVWRREQHPERLVIGFDSKESLLERLALAENGESGPGIGKGRAQNGADGVVFVYTGMGPQWWAMGRQLLAEEAVFRKAAVEADYAFKKQAGFSILDEMMKNEDVSRMEETEISQPANFIIQVALTALWASWGIHPAAIVGHSAGEAAAVLAAGVINLEDACRVIYHRSRLQQTTTGQGKLVAVGLSLAEAREALHGFEDRVSIAAVNSPNAVTIVGDEASLDNVVRPLEQKGIFVRYLQVKVPYHSHYMDVLKDELLLSLDDLQLKEADIPLYSTVTGGRVNGTELDGAYWFRNVREPVYFAQAMEALIGDGFRLYAEIGPHPVLGNSIQECASKEGRTCFSVPSIRRNEKERQQMFFSLGALYANGLAIDWNAVNGSSGRFIDLPGYPWQQERYWSESLSSSIYRTGVPQHPLLGKRADATSTVWEQDIDCSELAYLKDHQIAGRIVYPGAAYIESAIAAAQETFGECPAVHVSDIRFAKAMFLQQEGAQPARLALDAETGAFKIYTRSGAERAIGALHASGRIRPSFVRTPRRARVDMLKLHLDKQFDKPELYPKFRLFGLEYGPVFQGIDSLRQGELEAVAELSLPDEVSSTLDHYDVHPVLLDYCLQTMAACMPFPEHPEDATVYMPTGIESALLFKRPSGKLWVHAKVESFNEVELVATVRLIGEDGRVWFELNGCRARAMQRETATFKAPDYYGITWKQTAAEELPSSRSEDVSATAPALGTWILLADKNKTANTLASKLEAAGNNVITVHAGESYFSGGDRSFVINPQEPEQYNRLLQDVPQTLTNDAIAGILHMWSLDAAANAELSSEELERAEQLGCHSVLYLTQAMASLQWKRKPRLWLVTMGSQPVLHNAEPISVAQSAIWGLARVIGHQEHADLWGGIVDLDAANEAQSVEMLKNELLQQRTGDDQLAYRGADRFAARFEPVPDCGSPIPPEFKADGSYLITGGFGGLGLLVARWLVERGARRLILLGRNTFPERSEWSAIDSGDVIGERIQAVRQLERMGASVHIAGFDISDGAAFAQWLKQYKAEGWPAIRGVFHSAGFAKPQLLMNMDAASFRAVTRPKIAGVWNLHEQLRGEPLDCFVMFSSVAAQLTSAGQGNYSAGNAFLDAFAYYRRSLDLPALSINWGPWAEVGMAAKLQLNDFFEQRGNYPISGQQGLLALGRAMEQDRPNVTVVAVDWSIVADRNYQTGIPAMVRELVENARNVVQEDGQGESRSGDEFLLAVITEQDMDARRSLIVEGIIEVVSKVMGINRDKLSLEQSLNTMGLDSMLAMEMRSRLEKDTGVSFTVVELLSGPSIAQFAETMLTKIGELTDASADDDALLDELAGLSEEEIERMLQEVSGGMER</sequence>
<feature type="active site" description="Proton acceptor; for dehydratase activity" evidence="6">
    <location>
        <position position="939"/>
    </location>
</feature>
<dbReference type="Pfam" id="PF00550">
    <property type="entry name" value="PP-binding"/>
    <property type="match status" value="1"/>
</dbReference>
<dbReference type="InterPro" id="IPR036736">
    <property type="entry name" value="ACP-like_sf"/>
</dbReference>
<dbReference type="InterPro" id="IPR014043">
    <property type="entry name" value="Acyl_transferase_dom"/>
</dbReference>
<dbReference type="InterPro" id="IPR014031">
    <property type="entry name" value="Ketoacyl_synth_C"/>
</dbReference>
<dbReference type="SMART" id="SM00826">
    <property type="entry name" value="PKS_DH"/>
    <property type="match status" value="1"/>
</dbReference>
<keyword evidence="4" id="KW-0597">Phosphoprotein</keyword>
<dbReference type="PROSITE" id="PS52004">
    <property type="entry name" value="KS3_2"/>
    <property type="match status" value="1"/>
</dbReference>
<dbReference type="SUPFAM" id="SSF55048">
    <property type="entry name" value="Probable ACP-binding domain of malonyl-CoA ACP transacylase"/>
    <property type="match status" value="1"/>
</dbReference>
<feature type="region of interest" description="N-terminal hotdog fold" evidence="6">
    <location>
        <begin position="910"/>
        <end position="1030"/>
    </location>
</feature>
<dbReference type="Gene3D" id="3.30.70.3290">
    <property type="match status" value="1"/>
</dbReference>
<evidence type="ECO:0000256" key="5">
    <source>
        <dbReference type="ARBA" id="ARBA00022679"/>
    </source>
</evidence>
<dbReference type="SMART" id="SM00827">
    <property type="entry name" value="PKS_AT"/>
    <property type="match status" value="1"/>
</dbReference>
<dbReference type="InterPro" id="IPR001227">
    <property type="entry name" value="Ac_transferase_dom_sf"/>
</dbReference>
<dbReference type="InterPro" id="IPR032821">
    <property type="entry name" value="PKS_assoc"/>
</dbReference>
<comment type="pathway">
    <text evidence="2">Antibiotic biosynthesis; bacillaene biosynthesis.</text>
</comment>
<dbReference type="SUPFAM" id="SSF53901">
    <property type="entry name" value="Thiolase-like"/>
    <property type="match status" value="1"/>
</dbReference>
<proteinExistence type="predicted"/>
<dbReference type="PROSITE" id="PS50075">
    <property type="entry name" value="CARRIER"/>
    <property type="match status" value="1"/>
</dbReference>
<evidence type="ECO:0000259" key="7">
    <source>
        <dbReference type="PROSITE" id="PS50075"/>
    </source>
</evidence>
<dbReference type="SUPFAM" id="SSF47336">
    <property type="entry name" value="ACP-like"/>
    <property type="match status" value="1"/>
</dbReference>
<dbReference type="Gene3D" id="3.10.129.110">
    <property type="entry name" value="Polyketide synthase dehydratase"/>
    <property type="match status" value="1"/>
</dbReference>
<dbReference type="InterPro" id="IPR050091">
    <property type="entry name" value="PKS_NRPS_Biosynth_Enz"/>
</dbReference>
<evidence type="ECO:0000313" key="11">
    <source>
        <dbReference type="Proteomes" id="UP000838686"/>
    </source>
</evidence>
<dbReference type="Pfam" id="PF08659">
    <property type="entry name" value="KR"/>
    <property type="match status" value="1"/>
</dbReference>
<dbReference type="InterPro" id="IPR042104">
    <property type="entry name" value="PKS_dehydratase_sf"/>
</dbReference>
<dbReference type="Pfam" id="PF14765">
    <property type="entry name" value="PS-DH"/>
    <property type="match status" value="1"/>
</dbReference>
<dbReference type="Gene3D" id="3.40.366.10">
    <property type="entry name" value="Malonyl-Coenzyme A Acyl Carrier Protein, domain 2"/>
    <property type="match status" value="1"/>
</dbReference>
<gene>
    <name evidence="10" type="primary">ppsD</name>
    <name evidence="10" type="ORF">PAECIP111893_01909</name>
</gene>
<reference evidence="10" key="1">
    <citation type="submission" date="2022-01" db="EMBL/GenBank/DDBJ databases">
        <authorList>
            <person name="Criscuolo A."/>
        </authorList>
    </citation>
    <scope>NUCLEOTIDE SEQUENCE</scope>
    <source>
        <strain evidence="10">CIP111893</strain>
    </source>
</reference>
<dbReference type="InterPro" id="IPR006162">
    <property type="entry name" value="Ppantetheine_attach_site"/>
</dbReference>
<dbReference type="CDD" id="cd00833">
    <property type="entry name" value="PKS"/>
    <property type="match status" value="1"/>
</dbReference>
<evidence type="ECO:0000256" key="4">
    <source>
        <dbReference type="ARBA" id="ARBA00022553"/>
    </source>
</evidence>
<dbReference type="Pfam" id="PF21394">
    <property type="entry name" value="Beta-ketacyl_N"/>
    <property type="match status" value="1"/>
</dbReference>
<dbReference type="PANTHER" id="PTHR43775">
    <property type="entry name" value="FATTY ACID SYNTHASE"/>
    <property type="match status" value="1"/>
</dbReference>
<dbReference type="InterPro" id="IPR020806">
    <property type="entry name" value="PKS_PP-bd"/>
</dbReference>
<evidence type="ECO:0000256" key="3">
    <source>
        <dbReference type="ARBA" id="ARBA00022450"/>
    </source>
</evidence>
<feature type="region of interest" description="C-terminal hotdog fold" evidence="6">
    <location>
        <begin position="1044"/>
        <end position="1190"/>
    </location>
</feature>
<feature type="active site" description="Proton donor; for dehydratase activity" evidence="6">
    <location>
        <position position="1105"/>
    </location>
</feature>
<keyword evidence="5 10" id="KW-0808">Transferase</keyword>
<dbReference type="Gene3D" id="3.40.50.720">
    <property type="entry name" value="NAD(P)-binding Rossmann-like Domain"/>
    <property type="match status" value="1"/>
</dbReference>
<dbReference type="Proteomes" id="UP000838686">
    <property type="component" value="Unassembled WGS sequence"/>
</dbReference>
<dbReference type="Pfam" id="PF21089">
    <property type="entry name" value="PKS_DH_N"/>
    <property type="match status" value="1"/>
</dbReference>
<dbReference type="SMART" id="SM00825">
    <property type="entry name" value="PKS_KS"/>
    <property type="match status" value="1"/>
</dbReference>
<keyword evidence="3" id="KW-0596">Phosphopantetheine</keyword>
<comment type="caution">
    <text evidence="10">The sequence shown here is derived from an EMBL/GenBank/DDBJ whole genome shotgun (WGS) entry which is preliminary data.</text>
</comment>
<feature type="domain" description="Carrier" evidence="7">
    <location>
        <begin position="1741"/>
        <end position="1818"/>
    </location>
</feature>
<dbReference type="InterPro" id="IPR020807">
    <property type="entry name" value="PKS_DH"/>
</dbReference>
<dbReference type="SUPFAM" id="SSF51735">
    <property type="entry name" value="NAD(P)-binding Rossmann-fold domains"/>
    <property type="match status" value="2"/>
</dbReference>
<dbReference type="InterPro" id="IPR020841">
    <property type="entry name" value="PKS_Beta-ketoAc_synthase_dom"/>
</dbReference>
<dbReference type="Gene3D" id="1.10.1200.10">
    <property type="entry name" value="ACP-like"/>
    <property type="match status" value="1"/>
</dbReference>
<dbReference type="Gene3D" id="3.40.47.10">
    <property type="match status" value="1"/>
</dbReference>
<protein>
    <submittedName>
        <fullName evidence="10">Phthiocerol synthesis polyketide synthase type I PpsD</fullName>
        <ecNumber evidence="10">2.3.1.41</ecNumber>
    </submittedName>
</protein>
<evidence type="ECO:0000256" key="1">
    <source>
        <dbReference type="ARBA" id="ARBA00003299"/>
    </source>
</evidence>
<dbReference type="Pfam" id="PF00698">
    <property type="entry name" value="Acyl_transf_1"/>
    <property type="match status" value="1"/>
</dbReference>
<dbReference type="GO" id="GO:0004315">
    <property type="term" value="F:3-oxoacyl-[acyl-carrier-protein] synthase activity"/>
    <property type="evidence" value="ECO:0007669"/>
    <property type="project" value="UniProtKB-EC"/>
</dbReference>
<dbReference type="InterPro" id="IPR013968">
    <property type="entry name" value="PKS_KR"/>
</dbReference>
<dbReference type="InterPro" id="IPR049490">
    <property type="entry name" value="C883_1060-like_KR_N"/>
</dbReference>
<dbReference type="InterPro" id="IPR014030">
    <property type="entry name" value="Ketoacyl_synth_N"/>
</dbReference>
<evidence type="ECO:0000259" key="9">
    <source>
        <dbReference type="PROSITE" id="PS52019"/>
    </source>
</evidence>
<dbReference type="InterPro" id="IPR049552">
    <property type="entry name" value="PKS_DH_N"/>
</dbReference>
<dbReference type="Pfam" id="PF16197">
    <property type="entry name" value="KAsynt_C_assoc"/>
    <property type="match status" value="1"/>
</dbReference>
<dbReference type="InterPro" id="IPR049551">
    <property type="entry name" value="PKS_DH_C"/>
</dbReference>
<evidence type="ECO:0000256" key="6">
    <source>
        <dbReference type="PROSITE-ProRule" id="PRU01363"/>
    </source>
</evidence>
<dbReference type="CDD" id="cd08955">
    <property type="entry name" value="KR_2_FAS_SDR_x"/>
    <property type="match status" value="1"/>
</dbReference>
<dbReference type="InterPro" id="IPR009081">
    <property type="entry name" value="PP-bd_ACP"/>
</dbReference>
<dbReference type="PROSITE" id="PS00606">
    <property type="entry name" value="KS3_1"/>
    <property type="match status" value="1"/>
</dbReference>
<dbReference type="InterPro" id="IPR016035">
    <property type="entry name" value="Acyl_Trfase/lysoPLipase"/>
</dbReference>
<dbReference type="SUPFAM" id="SSF52151">
    <property type="entry name" value="FabD/lysophospholipase-like"/>
    <property type="match status" value="1"/>
</dbReference>
<keyword evidence="11" id="KW-1185">Reference proteome</keyword>
<feature type="domain" description="PKS/mFAS DH" evidence="9">
    <location>
        <begin position="910"/>
        <end position="1190"/>
    </location>
</feature>
<dbReference type="PANTHER" id="PTHR43775:SF37">
    <property type="entry name" value="SI:DKEY-61P9.11"/>
    <property type="match status" value="1"/>
</dbReference>
<dbReference type="InterPro" id="IPR057326">
    <property type="entry name" value="KR_dom"/>
</dbReference>
<name>A0ABM9C520_9BACL</name>
<dbReference type="EC" id="2.3.1.41" evidence="10"/>
<dbReference type="InterPro" id="IPR016039">
    <property type="entry name" value="Thiolase-like"/>
</dbReference>
<evidence type="ECO:0000259" key="8">
    <source>
        <dbReference type="PROSITE" id="PS52004"/>
    </source>
</evidence>
<evidence type="ECO:0000256" key="2">
    <source>
        <dbReference type="ARBA" id="ARBA00004789"/>
    </source>
</evidence>
<organism evidence="10 11">
    <name type="scientific">Paenibacillus plantiphilus</name>
    <dbReference type="NCBI Taxonomy" id="2905650"/>
    <lineage>
        <taxon>Bacteria</taxon>
        <taxon>Bacillati</taxon>
        <taxon>Bacillota</taxon>
        <taxon>Bacilli</taxon>
        <taxon>Bacillales</taxon>
        <taxon>Paenibacillaceae</taxon>
        <taxon>Paenibacillus</taxon>
    </lineage>
</organism>
<dbReference type="Pfam" id="PF02801">
    <property type="entry name" value="Ketoacyl-synt_C"/>
    <property type="match status" value="1"/>
</dbReference>
<feature type="domain" description="Ketosynthase family 3 (KS3)" evidence="8">
    <location>
        <begin position="10"/>
        <end position="438"/>
    </location>
</feature>
<dbReference type="Pfam" id="PF00109">
    <property type="entry name" value="ketoacyl-synt"/>
    <property type="match status" value="1"/>
</dbReference>
<dbReference type="InterPro" id="IPR049900">
    <property type="entry name" value="PKS_mFAS_DH"/>
</dbReference>
<dbReference type="EMBL" id="CAKMMF010000008">
    <property type="protein sequence ID" value="CAH1202738.1"/>
    <property type="molecule type" value="Genomic_DNA"/>
</dbReference>
<dbReference type="PROSITE" id="PS52019">
    <property type="entry name" value="PKS_MFAS_DH"/>
    <property type="match status" value="1"/>
</dbReference>
<dbReference type="InterPro" id="IPR036291">
    <property type="entry name" value="NAD(P)-bd_dom_sf"/>
</dbReference>
<accession>A0ABM9C520</accession>
<comment type="function">
    <text evidence="1">Involved in some intermediate steps for the synthesis of the antibiotic polyketide bacillaene which is involved in secondary metabolism.</text>
</comment>
<dbReference type="PROSITE" id="PS00012">
    <property type="entry name" value="PHOSPHOPANTETHEINE"/>
    <property type="match status" value="1"/>
</dbReference>
<keyword evidence="10" id="KW-0012">Acyltransferase</keyword>
<dbReference type="InterPro" id="IPR016036">
    <property type="entry name" value="Malonyl_transacylase_ACP-bd"/>
</dbReference>
<dbReference type="SMART" id="SM00822">
    <property type="entry name" value="PKS_KR"/>
    <property type="match status" value="1"/>
</dbReference>
<evidence type="ECO:0000313" key="10">
    <source>
        <dbReference type="EMBL" id="CAH1202738.1"/>
    </source>
</evidence>
<dbReference type="SMART" id="SM00823">
    <property type="entry name" value="PKS_PP"/>
    <property type="match status" value="1"/>
</dbReference>
<dbReference type="InterPro" id="IPR018201">
    <property type="entry name" value="Ketoacyl_synth_AS"/>
</dbReference>
<dbReference type="RefSeq" id="WP_236340474.1">
    <property type="nucleotide sequence ID" value="NZ_CAKMMF010000008.1"/>
</dbReference>